<feature type="domain" description="O-acyltransferase WSD1 C-terminal" evidence="12">
    <location>
        <begin position="304"/>
        <end position="449"/>
    </location>
</feature>
<dbReference type="Pfam" id="PF06974">
    <property type="entry name" value="WS_DGAT_C"/>
    <property type="match status" value="1"/>
</dbReference>
<keyword evidence="7" id="KW-0012">Acyltransferase</keyword>
<evidence type="ECO:0000256" key="5">
    <source>
        <dbReference type="ARBA" id="ARBA00022679"/>
    </source>
</evidence>
<name>A0AAV8TJM0_9ROSI</name>
<evidence type="ECO:0000256" key="4">
    <source>
        <dbReference type="ARBA" id="ARBA00005189"/>
    </source>
</evidence>
<dbReference type="GO" id="GO:0047196">
    <property type="term" value="F:long-chain-alcohol O-fatty-acyltransferase activity"/>
    <property type="evidence" value="ECO:0007669"/>
    <property type="project" value="UniProtKB-EC"/>
</dbReference>
<keyword evidence="5" id="KW-0808">Transferase</keyword>
<dbReference type="SUPFAM" id="SSF52777">
    <property type="entry name" value="CoA-dependent acyltransferases"/>
    <property type="match status" value="1"/>
</dbReference>
<evidence type="ECO:0000256" key="9">
    <source>
        <dbReference type="ARBA" id="ARBA00047604"/>
    </source>
</evidence>
<evidence type="ECO:0000256" key="3">
    <source>
        <dbReference type="ARBA" id="ARBA00004771"/>
    </source>
</evidence>
<comment type="pathway">
    <text evidence="4">Lipid metabolism.</text>
</comment>
<evidence type="ECO:0000256" key="10">
    <source>
        <dbReference type="ARBA" id="ARBA00048109"/>
    </source>
</evidence>
<evidence type="ECO:0000256" key="6">
    <source>
        <dbReference type="ARBA" id="ARBA00022824"/>
    </source>
</evidence>
<comment type="catalytic activity">
    <reaction evidence="9">
        <text>a long chain fatty alcohol + a fatty acyl-CoA = a long-chain alcohol wax ester + CoA</text>
        <dbReference type="Rhea" id="RHEA:38443"/>
        <dbReference type="ChEBI" id="CHEBI:17135"/>
        <dbReference type="ChEBI" id="CHEBI:57287"/>
        <dbReference type="ChEBI" id="CHEBI:77636"/>
        <dbReference type="ChEBI" id="CHEBI:235323"/>
        <dbReference type="EC" id="2.3.1.75"/>
    </reaction>
</comment>
<feature type="domain" description="O-acyltransferase WSD1-like N-terminal" evidence="11">
    <location>
        <begin position="110"/>
        <end position="258"/>
    </location>
</feature>
<evidence type="ECO:0008006" key="15">
    <source>
        <dbReference type="Google" id="ProtNLM"/>
    </source>
</evidence>
<dbReference type="EMBL" id="JAIWQS010000004">
    <property type="protein sequence ID" value="KAJ8767076.1"/>
    <property type="molecule type" value="Genomic_DNA"/>
</dbReference>
<evidence type="ECO:0000259" key="11">
    <source>
        <dbReference type="Pfam" id="PF03007"/>
    </source>
</evidence>
<comment type="subcellular location">
    <subcellularLocation>
        <location evidence="1">Cell membrane</location>
        <topology evidence="1">Single-pass membrane protein</topology>
    </subcellularLocation>
    <subcellularLocation>
        <location evidence="2">Endoplasmic reticulum membrane</location>
    </subcellularLocation>
</comment>
<organism evidence="13 14">
    <name type="scientific">Erythroxylum novogranatense</name>
    <dbReference type="NCBI Taxonomy" id="1862640"/>
    <lineage>
        <taxon>Eukaryota</taxon>
        <taxon>Viridiplantae</taxon>
        <taxon>Streptophyta</taxon>
        <taxon>Embryophyta</taxon>
        <taxon>Tracheophyta</taxon>
        <taxon>Spermatophyta</taxon>
        <taxon>Magnoliopsida</taxon>
        <taxon>eudicotyledons</taxon>
        <taxon>Gunneridae</taxon>
        <taxon>Pentapetalae</taxon>
        <taxon>rosids</taxon>
        <taxon>fabids</taxon>
        <taxon>Malpighiales</taxon>
        <taxon>Erythroxylaceae</taxon>
        <taxon>Erythroxylum</taxon>
    </lineage>
</organism>
<comment type="similarity">
    <text evidence="8">In the N-terminal section; belongs to the long-chain O-acyltransferase family.</text>
</comment>
<protein>
    <recommendedName>
        <fullName evidence="15">Diacylglycerol O-acyltransferase</fullName>
    </recommendedName>
</protein>
<sequence>MGSSKINCDDLTPAGRICLHPEMDLIIHCAFGVKNPIDVDSIKAFVRNSLMVEHPRFCSLLIDIDKHIIIVDPTTKDAVEDDDSNHVDSSDNNDDVERIVNDYLADLSVTTPLSEDKPLWELHLLLKQNCIVYRIHHALVDGISLMSLFQADCRKADDPKAVPTVVSGGRRDSTCSGLRGNSNGWIRVLLGSLNMVLFSCVFCLEFVMRGFWLRDQKTVITGGPGVELWPRKLATAKFRMEDMKVVKEAIASATINDVLFGVISSGLSRYLDHRYPNALSDGLRLTGLEMDMSELMENNSRSRWGNKFGALLLPVYYQKGGVDDHLEYVRRAKKMIDRKKRTFEARFSYSISCLVLYWLGLKAAYRRTYRLICNTSFTVSNVVGPKEIIIGDNPVTFLRVNVSSMPQALVMHMVSYEGRADMQILVAKDIIPDPEFLAKCFEGALLDMKEAATRSASFNPIV</sequence>
<evidence type="ECO:0000259" key="12">
    <source>
        <dbReference type="Pfam" id="PF06974"/>
    </source>
</evidence>
<keyword evidence="14" id="KW-1185">Reference proteome</keyword>
<evidence type="ECO:0000256" key="7">
    <source>
        <dbReference type="ARBA" id="ARBA00023315"/>
    </source>
</evidence>
<dbReference type="GO" id="GO:0004144">
    <property type="term" value="F:diacylglycerol O-acyltransferase activity"/>
    <property type="evidence" value="ECO:0007669"/>
    <property type="project" value="UniProtKB-EC"/>
</dbReference>
<dbReference type="InterPro" id="IPR045034">
    <property type="entry name" value="O-acyltransferase_WSD1-like"/>
</dbReference>
<evidence type="ECO:0000256" key="8">
    <source>
        <dbReference type="ARBA" id="ARBA00024360"/>
    </source>
</evidence>
<gene>
    <name evidence="13" type="ORF">K2173_012634</name>
</gene>
<comment type="catalytic activity">
    <reaction evidence="10">
        <text>an acyl-CoA + a 1,2-diacyl-sn-glycerol = a triacyl-sn-glycerol + CoA</text>
        <dbReference type="Rhea" id="RHEA:10868"/>
        <dbReference type="ChEBI" id="CHEBI:17815"/>
        <dbReference type="ChEBI" id="CHEBI:57287"/>
        <dbReference type="ChEBI" id="CHEBI:58342"/>
        <dbReference type="ChEBI" id="CHEBI:64615"/>
        <dbReference type="EC" id="2.3.1.20"/>
    </reaction>
</comment>
<dbReference type="PANTHER" id="PTHR31650:SF41">
    <property type="entry name" value="O-ACYLTRANSFERASE WSD1-LIKE ISOFORM X1"/>
    <property type="match status" value="1"/>
</dbReference>
<dbReference type="PANTHER" id="PTHR31650">
    <property type="entry name" value="O-ACYLTRANSFERASE (WSD1-LIKE) FAMILY PROTEIN"/>
    <property type="match status" value="1"/>
</dbReference>
<dbReference type="InterPro" id="IPR009721">
    <property type="entry name" value="O-acyltransferase_WSD1_C"/>
</dbReference>
<proteinExistence type="inferred from homology"/>
<evidence type="ECO:0000256" key="2">
    <source>
        <dbReference type="ARBA" id="ARBA00004586"/>
    </source>
</evidence>
<evidence type="ECO:0000256" key="1">
    <source>
        <dbReference type="ARBA" id="ARBA00004162"/>
    </source>
</evidence>
<dbReference type="InterPro" id="IPR004255">
    <property type="entry name" value="O-acyltransferase_WSD1_N"/>
</dbReference>
<comment type="pathway">
    <text evidence="3">Glycerolipid metabolism; triacylglycerol biosynthesis.</text>
</comment>
<comment type="caution">
    <text evidence="13">The sequence shown here is derived from an EMBL/GenBank/DDBJ whole genome shotgun (WGS) entry which is preliminary data.</text>
</comment>
<dbReference type="Proteomes" id="UP001159364">
    <property type="component" value="Linkage Group LG04"/>
</dbReference>
<dbReference type="GO" id="GO:0019432">
    <property type="term" value="P:triglyceride biosynthetic process"/>
    <property type="evidence" value="ECO:0007669"/>
    <property type="project" value="TreeGrafter"/>
</dbReference>
<accession>A0AAV8TJM0</accession>
<reference evidence="13 14" key="1">
    <citation type="submission" date="2021-09" db="EMBL/GenBank/DDBJ databases">
        <title>Genomic insights and catalytic innovation underlie evolution of tropane alkaloids biosynthesis.</title>
        <authorList>
            <person name="Wang Y.-J."/>
            <person name="Tian T."/>
            <person name="Huang J.-P."/>
            <person name="Huang S.-X."/>
        </authorList>
    </citation>
    <scope>NUCLEOTIDE SEQUENCE [LARGE SCALE GENOMIC DNA]</scope>
    <source>
        <strain evidence="13">KIB-2018</strain>
        <tissue evidence="13">Leaf</tissue>
    </source>
</reference>
<dbReference type="AlphaFoldDB" id="A0AAV8TJM0"/>
<evidence type="ECO:0000313" key="13">
    <source>
        <dbReference type="EMBL" id="KAJ8767076.1"/>
    </source>
</evidence>
<dbReference type="Pfam" id="PF03007">
    <property type="entry name" value="WS_DGAT_cat"/>
    <property type="match status" value="1"/>
</dbReference>
<dbReference type="GO" id="GO:0005789">
    <property type="term" value="C:endoplasmic reticulum membrane"/>
    <property type="evidence" value="ECO:0007669"/>
    <property type="project" value="UniProtKB-SubCell"/>
</dbReference>
<keyword evidence="6" id="KW-0256">Endoplasmic reticulum</keyword>
<evidence type="ECO:0000313" key="14">
    <source>
        <dbReference type="Proteomes" id="UP001159364"/>
    </source>
</evidence>
<dbReference type="GO" id="GO:0005886">
    <property type="term" value="C:plasma membrane"/>
    <property type="evidence" value="ECO:0007669"/>
    <property type="project" value="UniProtKB-SubCell"/>
</dbReference>